<evidence type="ECO:0000256" key="5">
    <source>
        <dbReference type="ARBA" id="ARBA00023014"/>
    </source>
</evidence>
<dbReference type="Proteomes" id="UP000317371">
    <property type="component" value="Unassembled WGS sequence"/>
</dbReference>
<dbReference type="EMBL" id="VIGC01000009">
    <property type="protein sequence ID" value="TQE96247.1"/>
    <property type="molecule type" value="Genomic_DNA"/>
</dbReference>
<comment type="cofactor">
    <cofactor evidence="1">
        <name>[4Fe-4S] cluster</name>
        <dbReference type="ChEBI" id="CHEBI:49883"/>
    </cofactor>
</comment>
<dbReference type="InterPro" id="IPR058240">
    <property type="entry name" value="rSAM_sf"/>
</dbReference>
<dbReference type="SFLD" id="SFLDG01082">
    <property type="entry name" value="B12-binding_domain_containing"/>
    <property type="match status" value="1"/>
</dbReference>
<name>A0A540VHJ7_9CHLR</name>
<dbReference type="InParanoid" id="A0A540VHJ7"/>
<keyword evidence="8" id="KW-1185">Reference proteome</keyword>
<dbReference type="InterPro" id="IPR051198">
    <property type="entry name" value="BchE-like"/>
</dbReference>
<evidence type="ECO:0000256" key="2">
    <source>
        <dbReference type="ARBA" id="ARBA00022691"/>
    </source>
</evidence>
<organism evidence="7 8">
    <name type="scientific">Litorilinea aerophila</name>
    <dbReference type="NCBI Taxonomy" id="1204385"/>
    <lineage>
        <taxon>Bacteria</taxon>
        <taxon>Bacillati</taxon>
        <taxon>Chloroflexota</taxon>
        <taxon>Caldilineae</taxon>
        <taxon>Caldilineales</taxon>
        <taxon>Caldilineaceae</taxon>
        <taxon>Litorilinea</taxon>
    </lineage>
</organism>
<dbReference type="InterPro" id="IPR007197">
    <property type="entry name" value="rSAM"/>
</dbReference>
<dbReference type="PANTHER" id="PTHR43409">
    <property type="entry name" value="ANAEROBIC MAGNESIUM-PROTOPORPHYRIN IX MONOMETHYL ESTER CYCLASE-RELATED"/>
    <property type="match status" value="1"/>
</dbReference>
<dbReference type="SUPFAM" id="SSF102114">
    <property type="entry name" value="Radical SAM enzymes"/>
    <property type="match status" value="1"/>
</dbReference>
<keyword evidence="5" id="KW-0411">Iron-sulfur</keyword>
<keyword evidence="3" id="KW-0479">Metal-binding</keyword>
<dbReference type="AlphaFoldDB" id="A0A540VHJ7"/>
<dbReference type="GO" id="GO:0046872">
    <property type="term" value="F:metal ion binding"/>
    <property type="evidence" value="ECO:0007669"/>
    <property type="project" value="UniProtKB-KW"/>
</dbReference>
<feature type="domain" description="Radical SAM core" evidence="6">
    <location>
        <begin position="177"/>
        <end position="412"/>
    </location>
</feature>
<gene>
    <name evidence="7" type="ORF">FKZ61_08505</name>
</gene>
<dbReference type="InterPro" id="IPR006638">
    <property type="entry name" value="Elp3/MiaA/NifB-like_rSAM"/>
</dbReference>
<dbReference type="GO" id="GO:0005829">
    <property type="term" value="C:cytosol"/>
    <property type="evidence" value="ECO:0007669"/>
    <property type="project" value="TreeGrafter"/>
</dbReference>
<evidence type="ECO:0000256" key="4">
    <source>
        <dbReference type="ARBA" id="ARBA00023004"/>
    </source>
</evidence>
<proteinExistence type="predicted"/>
<reference evidence="7 8" key="1">
    <citation type="submission" date="2019-06" db="EMBL/GenBank/DDBJ databases">
        <title>Genome sequence of Litorilinea aerophila BAA-2444.</title>
        <authorList>
            <person name="Maclea K.S."/>
            <person name="Maurais E.G."/>
            <person name="Iannazzi L.C."/>
        </authorList>
    </citation>
    <scope>NUCLEOTIDE SEQUENCE [LARGE SCALE GENOMIC DNA]</scope>
    <source>
        <strain evidence="7 8">ATCC BAA-2444</strain>
    </source>
</reference>
<evidence type="ECO:0000256" key="3">
    <source>
        <dbReference type="ARBA" id="ARBA00022723"/>
    </source>
</evidence>
<dbReference type="GO" id="GO:0003824">
    <property type="term" value="F:catalytic activity"/>
    <property type="evidence" value="ECO:0007669"/>
    <property type="project" value="InterPro"/>
</dbReference>
<sequence length="449" mass="51430">MDLGDLGDLVHPDGPHEQWQDHGLGLLRTILHQNGIVTDLASTRAVTSWEQLARQMKGYDMLLMNVRSYTFPVAYRSAQIFKELNPQGKVLTGGMHATVSLDEMEAIPAFDKICQGPGEKIIVDLVRDPDAFPRVIQGVGARSMAEWPMIDRTLWPKPASWRVRRKFNWPLEPECGWGPGPVATILTSRVCPWQCVFCNENSYIPNMGRRPVEAVIDELNYLDNKYGVGSVVIHDSMFFQNPRWLKEWIELYPRKANKVWPYWAAGRSDTVRQWPDLFEALVRETNWNVISIGFESGSDRILKLLNKECTEEDNYFAIDLVNRLGDEMERQGKEPPKFWANIMLGIPGETPEDAFKTMRMLKRMKRVFPSISYYAPYPGSALGHQLIAEGKSLMTKDNYHRFPDDEKVKGVDYQFYRELLAGKYDHLINEGLDSVEHDAGLYRGSLVKA</sequence>
<protein>
    <submittedName>
        <fullName evidence="7">B12-binding domain-containing radical SAM protein</fullName>
    </submittedName>
</protein>
<evidence type="ECO:0000313" key="7">
    <source>
        <dbReference type="EMBL" id="TQE96247.1"/>
    </source>
</evidence>
<accession>A0A540VHJ7</accession>
<dbReference type="SFLD" id="SFLDS00029">
    <property type="entry name" value="Radical_SAM"/>
    <property type="match status" value="1"/>
</dbReference>
<dbReference type="OrthoDB" id="9801424at2"/>
<dbReference type="PROSITE" id="PS51918">
    <property type="entry name" value="RADICAL_SAM"/>
    <property type="match status" value="1"/>
</dbReference>
<evidence type="ECO:0000313" key="8">
    <source>
        <dbReference type="Proteomes" id="UP000317371"/>
    </source>
</evidence>
<comment type="caution">
    <text evidence="7">The sequence shown here is derived from an EMBL/GenBank/DDBJ whole genome shotgun (WGS) entry which is preliminary data.</text>
</comment>
<keyword evidence="2" id="KW-0949">S-adenosyl-L-methionine</keyword>
<dbReference type="SMART" id="SM00729">
    <property type="entry name" value="Elp3"/>
    <property type="match status" value="1"/>
</dbReference>
<dbReference type="Gene3D" id="3.80.30.20">
    <property type="entry name" value="tm_1862 like domain"/>
    <property type="match status" value="1"/>
</dbReference>
<dbReference type="GO" id="GO:0051536">
    <property type="term" value="F:iron-sulfur cluster binding"/>
    <property type="evidence" value="ECO:0007669"/>
    <property type="project" value="UniProtKB-KW"/>
</dbReference>
<dbReference type="PANTHER" id="PTHR43409:SF7">
    <property type="entry name" value="BLL1977 PROTEIN"/>
    <property type="match status" value="1"/>
</dbReference>
<dbReference type="InterPro" id="IPR023404">
    <property type="entry name" value="rSAM_horseshoe"/>
</dbReference>
<evidence type="ECO:0000256" key="1">
    <source>
        <dbReference type="ARBA" id="ARBA00001966"/>
    </source>
</evidence>
<dbReference type="Gene3D" id="3.40.50.280">
    <property type="entry name" value="Cobalamin-binding domain"/>
    <property type="match status" value="1"/>
</dbReference>
<keyword evidence="4" id="KW-0408">Iron</keyword>
<evidence type="ECO:0000259" key="6">
    <source>
        <dbReference type="PROSITE" id="PS51918"/>
    </source>
</evidence>
<dbReference type="Pfam" id="PF04055">
    <property type="entry name" value="Radical_SAM"/>
    <property type="match status" value="1"/>
</dbReference>